<sequence>MSKPIKITVSGTDHRGGDAPTVEDLLAQIQDFVFVLHGVEDAVSDGEPNEIVWRVTNATKNSPLTFEVTPTPRKHAMNVDRRAEKVVQATAKGFRQLYETGERPAYFTDQVVDRAAKVYERVTNGLSTTIVDFCGYDDAPIFEASPDKAREVARKLDVAKRPAAIAHRELGSLEGFISKVELDGFGRPLVWLKSRMDGQLVKCISDAKGLDRIGHFEVSEVLKGLRVRVHGLLHYKDLEQIASIEVEGVHVFEPDNKLPNHDEIIAPNFTDGVEASEYLRRLHSDG</sequence>
<dbReference type="RefSeq" id="WP_269423361.1">
    <property type="nucleotide sequence ID" value="NZ_JAPWGY010000003.1"/>
</dbReference>
<protein>
    <submittedName>
        <fullName evidence="1">Uncharacterized protein</fullName>
    </submittedName>
</protein>
<evidence type="ECO:0000313" key="2">
    <source>
        <dbReference type="Proteomes" id="UP001069802"/>
    </source>
</evidence>
<keyword evidence="2" id="KW-1185">Reference proteome</keyword>
<organism evidence="1 2">
    <name type="scientific">Kiloniella laminariae</name>
    <dbReference type="NCBI Taxonomy" id="454162"/>
    <lineage>
        <taxon>Bacteria</taxon>
        <taxon>Pseudomonadati</taxon>
        <taxon>Pseudomonadota</taxon>
        <taxon>Alphaproteobacteria</taxon>
        <taxon>Rhodospirillales</taxon>
        <taxon>Kiloniellaceae</taxon>
        <taxon>Kiloniella</taxon>
    </lineage>
</organism>
<accession>A0ABT4LJC4</accession>
<reference evidence="1" key="1">
    <citation type="submission" date="2022-12" db="EMBL/GenBank/DDBJ databases">
        <title>Bacterial isolates from different developmental stages of Nematostella vectensis.</title>
        <authorList>
            <person name="Fraune S."/>
        </authorList>
    </citation>
    <scope>NUCLEOTIDE SEQUENCE</scope>
    <source>
        <strain evidence="1">G21630-S1</strain>
    </source>
</reference>
<name>A0ABT4LJC4_9PROT</name>
<evidence type="ECO:0000313" key="1">
    <source>
        <dbReference type="EMBL" id="MCZ4281189.1"/>
    </source>
</evidence>
<dbReference type="Proteomes" id="UP001069802">
    <property type="component" value="Unassembled WGS sequence"/>
</dbReference>
<gene>
    <name evidence="1" type="ORF">O4H49_10400</name>
</gene>
<proteinExistence type="predicted"/>
<comment type="caution">
    <text evidence="1">The sequence shown here is derived from an EMBL/GenBank/DDBJ whole genome shotgun (WGS) entry which is preliminary data.</text>
</comment>
<dbReference type="EMBL" id="JAPWGY010000003">
    <property type="protein sequence ID" value="MCZ4281189.1"/>
    <property type="molecule type" value="Genomic_DNA"/>
</dbReference>